<evidence type="ECO:0000313" key="9">
    <source>
        <dbReference type="Proteomes" id="UP000018050"/>
    </source>
</evidence>
<dbReference type="EMBL" id="HG670989">
    <property type="protein sequence ID" value="CDI79208.1"/>
    <property type="molecule type" value="Genomic_DNA"/>
</dbReference>
<evidence type="ECO:0000256" key="6">
    <source>
        <dbReference type="ARBA" id="ARBA00023136"/>
    </source>
</evidence>
<evidence type="ECO:0000313" key="8">
    <source>
        <dbReference type="EMBL" id="CDI79208.1"/>
    </source>
</evidence>
<dbReference type="OMA" id="KCIWENG"/>
<feature type="transmembrane region" description="Helical" evidence="7">
    <location>
        <begin position="744"/>
        <end position="766"/>
    </location>
</feature>
<keyword evidence="4 7" id="KW-0812">Transmembrane</keyword>
<feature type="transmembrane region" description="Helical" evidence="7">
    <location>
        <begin position="540"/>
        <end position="560"/>
    </location>
</feature>
<dbReference type="GeneID" id="25269079"/>
<protein>
    <submittedName>
        <fullName evidence="8">Uncharacterized protein</fullName>
    </submittedName>
</protein>
<comment type="similarity">
    <text evidence="2">Belongs to the major facilitator superfamily. Folate-biopterin transporter (TC 2.A.71) family.</text>
</comment>
<feature type="transmembrane region" description="Helical" evidence="7">
    <location>
        <begin position="608"/>
        <end position="626"/>
    </location>
</feature>
<proteinExistence type="inferred from homology"/>
<feature type="transmembrane region" description="Helical" evidence="7">
    <location>
        <begin position="566"/>
        <end position="588"/>
    </location>
</feature>
<feature type="transmembrane region" description="Helical" evidence="7">
    <location>
        <begin position="712"/>
        <end position="732"/>
    </location>
</feature>
<sequence length="859" mass="96058">MTDGWGFKKVQYTKYRITKPWTTDTQFDDLLLSEPSRDTLAKFTKEAPLFLRFLKLITDVENRPRAFIEFAKRCENGLVVEKDVFITKEELMKCIWENGYSQNEMNAFEFAFPADYKFHYPELAVLFDLPEEDCYKYCIRQRAKTPEKLVEIKYEKPKNLEEKTMIEGAKDRKSAGEELVHRQLKKYANDARCLEYVSSFKDEVQQQLADYHVALLEQMRQRMMERITSKLNAIQQAEKAIQGSLQEVIVRELAESFQRKFATDAKLQDLALKAAIEGIAGESPSCVNVFIFVCARTEVSCAYFQDPVGAHFIESLKELENADIANSKSTGGGSVVERVSAVFQRREQEFLQLFTVSPEEANEVKQLVGKCKSGDEYDFSKLSEKDAARLDALQLNILDRVGYATVLEDDVKPLKAIGPSGEALVEHVNNQLAMAKEKIRNARLTSFARETSDGLLPHLADSHFWKRLSFTQFVIYLVGFSEGLTHLAALAIYYMLKDDLGLSPAEVSALFIAPALPWVFKPIFAFISDSYPLYGSRRKPYMIAFSLLEGLGFIMLGTFPTHVLTALISLFTISISAAFCSAVAEALVVETTAGRSMDQSAENVSDFITAKAVGSLIVAYLSGYLLEKTSKQSIFLATSIFPLFIAFITFFMTDEGGAPSYDIKTQLRMLMEFLKQSVIWGPALYIFAYMAGPDYDDALFFYFTNKLGFSPTFMGTLRFTYGIAALVGVVMYRTFFKSTGFRKTLLATILVAVPIYLSPIILTTGFNRTLGISNKAFVLSGGFLIEATAEIQLLPLLVLTASICPPGLEGSVYAMMMSVRNSGAMVSRGISAILTYMAGITSSNFTHLTGYIMLCGASL</sequence>
<evidence type="ECO:0000256" key="5">
    <source>
        <dbReference type="ARBA" id="ARBA00022989"/>
    </source>
</evidence>
<reference evidence="8" key="2">
    <citation type="submission" date="2013-10" db="EMBL/GenBank/DDBJ databases">
        <authorList>
            <person name="Aslett M."/>
        </authorList>
    </citation>
    <scope>NUCLEOTIDE SEQUENCE</scope>
    <source>
        <strain evidence="8">Houghton</strain>
    </source>
</reference>
<keyword evidence="3" id="KW-0813">Transport</keyword>
<evidence type="ECO:0000256" key="4">
    <source>
        <dbReference type="ARBA" id="ARBA00022692"/>
    </source>
</evidence>
<comment type="subcellular location">
    <subcellularLocation>
        <location evidence="1">Membrane</location>
        <topology evidence="1">Multi-pass membrane protein</topology>
    </subcellularLocation>
</comment>
<dbReference type="GO" id="GO:0016020">
    <property type="term" value="C:membrane"/>
    <property type="evidence" value="ECO:0007669"/>
    <property type="project" value="UniProtKB-SubCell"/>
</dbReference>
<dbReference type="CDD" id="cd17484">
    <property type="entry name" value="MFS_FBT"/>
    <property type="match status" value="1"/>
</dbReference>
<feature type="transmembrane region" description="Helical" evidence="7">
    <location>
        <begin position="632"/>
        <end position="652"/>
    </location>
</feature>
<evidence type="ECO:0000256" key="7">
    <source>
        <dbReference type="SAM" id="Phobius"/>
    </source>
</evidence>
<dbReference type="Proteomes" id="UP000018050">
    <property type="component" value="Unassembled WGS sequence"/>
</dbReference>
<dbReference type="OrthoDB" id="754047at2759"/>
<dbReference type="PANTHER" id="PTHR31585:SF0">
    <property type="entry name" value="FOLATE-BIOPTERIN TRANSPORTER 1, CHLOROPLASTIC"/>
    <property type="match status" value="1"/>
</dbReference>
<dbReference type="RefSeq" id="XP_013250647.1">
    <property type="nucleotide sequence ID" value="XM_013395193.1"/>
</dbReference>
<dbReference type="VEuPathDB" id="ToxoDB:EAH_00010090"/>
<dbReference type="InterPro" id="IPR039309">
    <property type="entry name" value="BT1"/>
</dbReference>
<accession>U6GIT7</accession>
<organism evidence="8 9">
    <name type="scientific">Eimeria acervulina</name>
    <name type="common">Coccidian parasite</name>
    <dbReference type="NCBI Taxonomy" id="5801"/>
    <lineage>
        <taxon>Eukaryota</taxon>
        <taxon>Sar</taxon>
        <taxon>Alveolata</taxon>
        <taxon>Apicomplexa</taxon>
        <taxon>Conoidasida</taxon>
        <taxon>Coccidia</taxon>
        <taxon>Eucoccidiorida</taxon>
        <taxon>Eimeriorina</taxon>
        <taxon>Eimeriidae</taxon>
        <taxon>Eimeria</taxon>
    </lineage>
</organism>
<dbReference type="PANTHER" id="PTHR31585">
    <property type="entry name" value="FOLATE-BIOPTERIN TRANSPORTER 1, CHLOROPLASTIC"/>
    <property type="match status" value="1"/>
</dbReference>
<evidence type="ECO:0000256" key="1">
    <source>
        <dbReference type="ARBA" id="ARBA00004141"/>
    </source>
</evidence>
<name>U6GIT7_EIMAC</name>
<evidence type="ECO:0000256" key="2">
    <source>
        <dbReference type="ARBA" id="ARBA00007015"/>
    </source>
</evidence>
<feature type="transmembrane region" description="Helical" evidence="7">
    <location>
        <begin position="473"/>
        <end position="496"/>
    </location>
</feature>
<dbReference type="AlphaFoldDB" id="U6GIT7"/>
<dbReference type="InterPro" id="IPR036259">
    <property type="entry name" value="MFS_trans_sf"/>
</dbReference>
<keyword evidence="6 7" id="KW-0472">Membrane</keyword>
<gene>
    <name evidence="8" type="ORF">EAH_00010090</name>
</gene>
<dbReference type="Gene3D" id="1.20.1250.20">
    <property type="entry name" value="MFS general substrate transporter like domains"/>
    <property type="match status" value="1"/>
</dbReference>
<keyword evidence="9" id="KW-1185">Reference proteome</keyword>
<feature type="transmembrane region" description="Helical" evidence="7">
    <location>
        <begin position="508"/>
        <end position="528"/>
    </location>
</feature>
<evidence type="ECO:0000256" key="3">
    <source>
        <dbReference type="ARBA" id="ARBA00022448"/>
    </source>
</evidence>
<dbReference type="Pfam" id="PF03092">
    <property type="entry name" value="BT1"/>
    <property type="match status" value="1"/>
</dbReference>
<dbReference type="SUPFAM" id="SSF103473">
    <property type="entry name" value="MFS general substrate transporter"/>
    <property type="match status" value="1"/>
</dbReference>
<keyword evidence="5 7" id="KW-1133">Transmembrane helix</keyword>
<reference evidence="8" key="1">
    <citation type="submission" date="2013-10" db="EMBL/GenBank/DDBJ databases">
        <title>Genomic analysis of the causative agents of coccidiosis in chickens.</title>
        <authorList>
            <person name="Reid A.J."/>
            <person name="Blake D."/>
            <person name="Billington K."/>
            <person name="Browne H."/>
            <person name="Dunn M."/>
            <person name="Hung S."/>
            <person name="Kawahara F."/>
            <person name="Miranda-Saavedra D."/>
            <person name="Mourier T."/>
            <person name="Nagra H."/>
            <person name="Otto T.D."/>
            <person name="Rawlings N."/>
            <person name="Sanchez A."/>
            <person name="Sanders M."/>
            <person name="Subramaniam C."/>
            <person name="Tay Y."/>
            <person name="Dear P."/>
            <person name="Doerig C."/>
            <person name="Gruber A."/>
            <person name="Parkinson J."/>
            <person name="Shirley M."/>
            <person name="Wan K.L."/>
            <person name="Berriman M."/>
            <person name="Tomley F."/>
            <person name="Pain A."/>
        </authorList>
    </citation>
    <scope>NUCLEOTIDE SEQUENCE</scope>
    <source>
        <strain evidence="8">Houghton</strain>
    </source>
</reference>